<organism evidence="10 11">
    <name type="scientific">Neorhodopirellula pilleata</name>
    <dbReference type="NCBI Taxonomy" id="2714738"/>
    <lineage>
        <taxon>Bacteria</taxon>
        <taxon>Pseudomonadati</taxon>
        <taxon>Planctomycetota</taxon>
        <taxon>Planctomycetia</taxon>
        <taxon>Pirellulales</taxon>
        <taxon>Pirellulaceae</taxon>
        <taxon>Neorhodopirellula</taxon>
    </lineage>
</organism>
<evidence type="ECO:0000256" key="4">
    <source>
        <dbReference type="ARBA" id="ARBA00022692"/>
    </source>
</evidence>
<dbReference type="PANTHER" id="PTHR33406:SF6">
    <property type="entry name" value="MEMBRANE PROTEIN YDGH-RELATED"/>
    <property type="match status" value="1"/>
</dbReference>
<dbReference type="PANTHER" id="PTHR33406">
    <property type="entry name" value="MEMBRANE PROTEIN MJ1562-RELATED"/>
    <property type="match status" value="1"/>
</dbReference>
<feature type="transmembrane region" description="Helical" evidence="8">
    <location>
        <begin position="798"/>
        <end position="819"/>
    </location>
</feature>
<feature type="transmembrane region" description="Helical" evidence="8">
    <location>
        <begin position="485"/>
        <end position="505"/>
    </location>
</feature>
<dbReference type="EMBL" id="SJPM01000001">
    <property type="protein sequence ID" value="TWU03916.1"/>
    <property type="molecule type" value="Genomic_DNA"/>
</dbReference>
<name>A0A5C6AXV1_9BACT</name>
<feature type="transmembrane region" description="Helical" evidence="8">
    <location>
        <begin position="412"/>
        <end position="433"/>
    </location>
</feature>
<feature type="transmembrane region" description="Helical" evidence="8">
    <location>
        <begin position="775"/>
        <end position="791"/>
    </location>
</feature>
<keyword evidence="3" id="KW-1003">Cell membrane</keyword>
<keyword evidence="4 8" id="KW-0812">Transmembrane</keyword>
<feature type="region of interest" description="Disordered" evidence="7">
    <location>
        <begin position="1"/>
        <end position="24"/>
    </location>
</feature>
<protein>
    <submittedName>
        <fullName evidence="10">Membrane transport protein mmpL8</fullName>
    </submittedName>
</protein>
<comment type="subcellular location">
    <subcellularLocation>
        <location evidence="1">Cell membrane</location>
        <topology evidence="1">Multi-pass membrane protein</topology>
    </subcellularLocation>
</comment>
<accession>A0A5C6AXV1</accession>
<comment type="caution">
    <text evidence="10">The sequence shown here is derived from an EMBL/GenBank/DDBJ whole genome shotgun (WGS) entry which is preliminary data.</text>
</comment>
<keyword evidence="6 8" id="KW-0472">Membrane</keyword>
<feature type="transmembrane region" description="Helical" evidence="8">
    <location>
        <begin position="343"/>
        <end position="363"/>
    </location>
</feature>
<evidence type="ECO:0000313" key="11">
    <source>
        <dbReference type="Proteomes" id="UP000316213"/>
    </source>
</evidence>
<dbReference type="InterPro" id="IPR004869">
    <property type="entry name" value="MMPL_dom"/>
</dbReference>
<keyword evidence="11" id="KW-1185">Reference proteome</keyword>
<evidence type="ECO:0000256" key="6">
    <source>
        <dbReference type="ARBA" id="ARBA00023136"/>
    </source>
</evidence>
<feature type="domain" description="Membrane transport protein MMPL" evidence="9">
    <location>
        <begin position="914"/>
        <end position="959"/>
    </location>
</feature>
<feature type="transmembrane region" description="Helical" evidence="8">
    <location>
        <begin position="834"/>
        <end position="852"/>
    </location>
</feature>
<dbReference type="GO" id="GO:0005886">
    <property type="term" value="C:plasma membrane"/>
    <property type="evidence" value="ECO:0007669"/>
    <property type="project" value="UniProtKB-SubCell"/>
</dbReference>
<gene>
    <name evidence="10" type="primary">mmpL8</name>
    <name evidence="10" type="ORF">Pla100_08510</name>
</gene>
<evidence type="ECO:0000256" key="1">
    <source>
        <dbReference type="ARBA" id="ARBA00004651"/>
    </source>
</evidence>
<feature type="domain" description="Membrane transport protein MMPL" evidence="9">
    <location>
        <begin position="603"/>
        <end position="898"/>
    </location>
</feature>
<proteinExistence type="inferred from homology"/>
<evidence type="ECO:0000256" key="8">
    <source>
        <dbReference type="SAM" id="Phobius"/>
    </source>
</evidence>
<feature type="transmembrane region" description="Helical" evidence="8">
    <location>
        <begin position="369"/>
        <end position="391"/>
    </location>
</feature>
<feature type="transmembrane region" description="Helical" evidence="8">
    <location>
        <begin position="931"/>
        <end position="955"/>
    </location>
</feature>
<evidence type="ECO:0000256" key="2">
    <source>
        <dbReference type="ARBA" id="ARBA00010157"/>
    </source>
</evidence>
<feature type="domain" description="Membrane transport protein MMPL" evidence="9">
    <location>
        <begin position="272"/>
        <end position="565"/>
    </location>
</feature>
<dbReference type="InterPro" id="IPR050545">
    <property type="entry name" value="Mycobact_MmpL"/>
</dbReference>
<evidence type="ECO:0000256" key="3">
    <source>
        <dbReference type="ARBA" id="ARBA00022475"/>
    </source>
</evidence>
<evidence type="ECO:0000256" key="5">
    <source>
        <dbReference type="ARBA" id="ARBA00022989"/>
    </source>
</evidence>
<evidence type="ECO:0000259" key="9">
    <source>
        <dbReference type="Pfam" id="PF03176"/>
    </source>
</evidence>
<feature type="transmembrane region" description="Helical" evidence="8">
    <location>
        <begin position="453"/>
        <end position="473"/>
    </location>
</feature>
<evidence type="ECO:0000256" key="7">
    <source>
        <dbReference type="SAM" id="MobiDB-lite"/>
    </source>
</evidence>
<keyword evidence="5 8" id="KW-1133">Transmembrane helix</keyword>
<reference evidence="10 11" key="1">
    <citation type="submission" date="2019-02" db="EMBL/GenBank/DDBJ databases">
        <title>Deep-cultivation of Planctomycetes and their phenomic and genomic characterization uncovers novel biology.</title>
        <authorList>
            <person name="Wiegand S."/>
            <person name="Jogler M."/>
            <person name="Boedeker C."/>
            <person name="Pinto D."/>
            <person name="Vollmers J."/>
            <person name="Rivas-Marin E."/>
            <person name="Kohn T."/>
            <person name="Peeters S.H."/>
            <person name="Heuer A."/>
            <person name="Rast P."/>
            <person name="Oberbeckmann S."/>
            <person name="Bunk B."/>
            <person name="Jeske O."/>
            <person name="Meyerdierks A."/>
            <person name="Storesund J.E."/>
            <person name="Kallscheuer N."/>
            <person name="Luecker S."/>
            <person name="Lage O.M."/>
            <person name="Pohl T."/>
            <person name="Merkel B.J."/>
            <person name="Hornburger P."/>
            <person name="Mueller R.-W."/>
            <person name="Bruemmer F."/>
            <person name="Labrenz M."/>
            <person name="Spormann A.M."/>
            <person name="Op Den Camp H."/>
            <person name="Overmann J."/>
            <person name="Amann R."/>
            <person name="Jetten M.S.M."/>
            <person name="Mascher T."/>
            <person name="Medema M.H."/>
            <person name="Devos D.P."/>
            <person name="Kaster A.-K."/>
            <person name="Ovreas L."/>
            <person name="Rohde M."/>
            <person name="Galperin M.Y."/>
            <person name="Jogler C."/>
        </authorList>
    </citation>
    <scope>NUCLEOTIDE SEQUENCE [LARGE SCALE GENOMIC DNA]</scope>
    <source>
        <strain evidence="10 11">Pla100</strain>
    </source>
</reference>
<dbReference type="Gene3D" id="1.20.1640.10">
    <property type="entry name" value="Multidrug efflux transporter AcrB transmembrane domain"/>
    <property type="match status" value="2"/>
</dbReference>
<comment type="similarity">
    <text evidence="2">Belongs to the resistance-nodulation-cell division (RND) (TC 2.A.6) family. MmpL subfamily.</text>
</comment>
<sequence>MIATGDAPHVTNDSGSAATHDGESTETESSFAKLIIANAKWIMIVWLLLAIMAKLFAPSWNAVALDGDFEYLPATQTSVAGGRILDRAFTGTRARSSLVIVLAKDSDQWTAADRLLGLDILRRVYHRLAEVSWRRAERLQSGDLNPADAAVPIATQRWFDVASEALDQALEIDQQFYDLLGDRVPEAEVTDYEPRLAIAFWDRSQLATRLSPDAQTDTSLIVSDLEAAVVLRPDIATETKPVTERDLDAWKVLLDLYSWQDTVIGGQLKRPRAQIAVLTLSSELAATGNIELLEELQAIIDRCRDYQTEYLRVDELGPSQDLKVRITGSAAIGGQTLLAARSAITYTEWFTVAMILIILAVIYRAPLLVAVPLISIGVAVVTAMALVTMLTRASVFLEWAGLDLRVYTTSRIFVVVILFGAGTDYCLFLIARLREEAASHPWPVACTRALSNVSGALLGSAMTTIVGLGMLWFADFGKFHHTGPIIAICLSVGLLVCMTLTPALLRLLGPIVFWPTGITRESEQPKIQLLSTRDLYEGDSTKGKSLLNSGSRFWNFMAIALTRYPKWTLAAGWILLILPAIGGAVHEQSVTYNLAGQLDRLSSSRQGMSLLDRHFGVGELAPISVLALADRDQDEETMAKTRDRLAKLLYKTEGVRRVRTMSDPLGDFPPDRDMGLLSSDAWRRRTLQNHRLARLHFIAGEPEYTNRLLRLDVIVHVDPFSRDAADRLDVISSRIQKSFDNAKALTGTQWQLLYTGTTPSIVDLREVTLSDTRRIKLAVIVAVLAVLILVLRRTVLSIYLIMTVLLSYYATLGLTYYFFRFLDGPEFLGLDWKLPLFLFVILVAVGQDYNVYLVTRIMEERRRLGSLAAVRRAVARTGGIVTACGFVMAATFLSMTSSAWWPMLSGLFGAPVETTGTLQQTTLRGITELGFALGLGVLIDTLYVRTVLVPSFVVLHDRWRKNAT</sequence>
<evidence type="ECO:0000313" key="10">
    <source>
        <dbReference type="EMBL" id="TWU03916.1"/>
    </source>
</evidence>
<dbReference type="Proteomes" id="UP000316213">
    <property type="component" value="Unassembled WGS sequence"/>
</dbReference>
<dbReference type="Pfam" id="PF03176">
    <property type="entry name" value="MMPL"/>
    <property type="match status" value="3"/>
</dbReference>
<dbReference type="SUPFAM" id="SSF82866">
    <property type="entry name" value="Multidrug efflux transporter AcrB transmembrane domain"/>
    <property type="match status" value="2"/>
</dbReference>
<dbReference type="AlphaFoldDB" id="A0A5C6AXV1"/>
<feature type="transmembrane region" description="Helical" evidence="8">
    <location>
        <begin position="873"/>
        <end position="895"/>
    </location>
</feature>